<dbReference type="GO" id="GO:0006310">
    <property type="term" value="P:DNA recombination"/>
    <property type="evidence" value="ECO:0007669"/>
    <property type="project" value="InterPro"/>
</dbReference>
<feature type="domain" description="ATP-dependent DNA ligase family profile" evidence="4">
    <location>
        <begin position="115"/>
        <end position="257"/>
    </location>
</feature>
<evidence type="ECO:0000256" key="3">
    <source>
        <dbReference type="ARBA" id="ARBA00034003"/>
    </source>
</evidence>
<keyword evidence="6" id="KW-1185">Reference proteome</keyword>
<dbReference type="InterPro" id="IPR044119">
    <property type="entry name" value="Adenylation_LigC-like"/>
</dbReference>
<dbReference type="GO" id="GO:0003910">
    <property type="term" value="F:DNA ligase (ATP) activity"/>
    <property type="evidence" value="ECO:0007669"/>
    <property type="project" value="UniProtKB-EC"/>
</dbReference>
<keyword evidence="2 5" id="KW-0436">Ligase</keyword>
<dbReference type="OrthoDB" id="9770771at2"/>
<dbReference type="Pfam" id="PF01068">
    <property type="entry name" value="DNA_ligase_A_M"/>
    <property type="match status" value="1"/>
</dbReference>
<dbReference type="InterPro" id="IPR012310">
    <property type="entry name" value="DNA_ligase_ATP-dep_cent"/>
</dbReference>
<dbReference type="RefSeq" id="WP_005268119.1">
    <property type="nucleotide sequence ID" value="NZ_ANPE02000090.1"/>
</dbReference>
<organism evidence="5 6">
    <name type="scientific">Arthrobacter crystallopoietes BAB-32</name>
    <dbReference type="NCBI Taxonomy" id="1246476"/>
    <lineage>
        <taxon>Bacteria</taxon>
        <taxon>Bacillati</taxon>
        <taxon>Actinomycetota</taxon>
        <taxon>Actinomycetes</taxon>
        <taxon>Micrococcales</taxon>
        <taxon>Micrococcaceae</taxon>
        <taxon>Crystallibacter</taxon>
    </lineage>
</organism>
<proteinExistence type="inferred from homology"/>
<comment type="catalytic activity">
    <reaction evidence="3">
        <text>ATP + (deoxyribonucleotide)n-3'-hydroxyl + 5'-phospho-(deoxyribonucleotide)m = (deoxyribonucleotide)n+m + AMP + diphosphate.</text>
        <dbReference type="EC" id="6.5.1.1"/>
    </reaction>
</comment>
<protein>
    <submittedName>
        <fullName evidence="5">ATP dependent DNA ligase</fullName>
    </submittedName>
</protein>
<dbReference type="InterPro" id="IPR012340">
    <property type="entry name" value="NA-bd_OB-fold"/>
</dbReference>
<dbReference type="CDD" id="cd07905">
    <property type="entry name" value="Adenylation_DNA_ligase_LigC"/>
    <property type="match status" value="1"/>
</dbReference>
<accession>N1V4Q5</accession>
<reference evidence="5 6" key="1">
    <citation type="journal article" date="2013" name="Genome Announc.">
        <title>Draft Genome Sequence of Arthrobacter crystallopoietes Strain BAB-32, Revealing Genes for Bioremediation.</title>
        <authorList>
            <person name="Joshi M.N."/>
            <person name="Pandit A.S."/>
            <person name="Sharma A."/>
            <person name="Pandya R.V."/>
            <person name="Desai S.M."/>
            <person name="Saxena A.K."/>
            <person name="Bagatharia S.B."/>
        </authorList>
    </citation>
    <scope>NUCLEOTIDE SEQUENCE [LARGE SCALE GENOMIC DNA]</scope>
    <source>
        <strain evidence="5 6">BAB-32</strain>
    </source>
</reference>
<dbReference type="Proteomes" id="UP000010729">
    <property type="component" value="Unassembled WGS sequence"/>
</dbReference>
<evidence type="ECO:0000313" key="5">
    <source>
        <dbReference type="EMBL" id="EMY35004.1"/>
    </source>
</evidence>
<dbReference type="GO" id="GO:0005524">
    <property type="term" value="F:ATP binding"/>
    <property type="evidence" value="ECO:0007669"/>
    <property type="project" value="InterPro"/>
</dbReference>
<dbReference type="AlphaFoldDB" id="N1V4Q5"/>
<dbReference type="InterPro" id="IPR044117">
    <property type="entry name" value="OBF_LigC-like"/>
</dbReference>
<dbReference type="PANTHER" id="PTHR45674">
    <property type="entry name" value="DNA LIGASE 1/3 FAMILY MEMBER"/>
    <property type="match status" value="1"/>
</dbReference>
<gene>
    <name evidence="5" type="ORF">D477_006708</name>
</gene>
<name>N1V4Q5_9MICC</name>
<dbReference type="Gene3D" id="3.30.470.30">
    <property type="entry name" value="DNA ligase/mRNA capping enzyme"/>
    <property type="match status" value="1"/>
</dbReference>
<dbReference type="EMBL" id="ANPE02000090">
    <property type="protein sequence ID" value="EMY35004.1"/>
    <property type="molecule type" value="Genomic_DNA"/>
</dbReference>
<dbReference type="PROSITE" id="PS50160">
    <property type="entry name" value="DNA_LIGASE_A3"/>
    <property type="match status" value="1"/>
</dbReference>
<sequence length="337" mass="36885">MSSGLPHGLRPPVKVALARAVEKIPRLNALPGGSVYEPKWDGYRAVLSREGEEASIWSRQGKDLSRYFPDLVAAAAEQVPSGCVLDGETVVWSGERLDFSALQQRLSTATKALTQLARQVPAHFVAFDLLAVAGHDIRDQPLHVRRQLLEELAKDWTEVLELSPVTADPETAARWFEELPATGIEGLVVKGRAQPYEGGQRQWLKVKHRETIEVVCAAVIGPIDRPEAVVAGLPIEGELRIVGRSAMLKPSAGKQLGAQLRPSAGEHPWPKRIKSTTLDRFNPGQDETVLTLIEPIVVEVSADTAWSGQSFRHTLRFLRSRPELNVADVRPPSGAGQ</sequence>
<dbReference type="InterPro" id="IPR016059">
    <property type="entry name" value="DNA_ligase_ATP-dep_CS"/>
</dbReference>
<evidence type="ECO:0000313" key="6">
    <source>
        <dbReference type="Proteomes" id="UP000010729"/>
    </source>
</evidence>
<dbReference type="Gene3D" id="2.40.50.140">
    <property type="entry name" value="Nucleic acid-binding proteins"/>
    <property type="match status" value="1"/>
</dbReference>
<evidence type="ECO:0000256" key="1">
    <source>
        <dbReference type="ARBA" id="ARBA00007572"/>
    </source>
</evidence>
<evidence type="ECO:0000259" key="4">
    <source>
        <dbReference type="PROSITE" id="PS50160"/>
    </source>
</evidence>
<dbReference type="SUPFAM" id="SSF56091">
    <property type="entry name" value="DNA ligase/mRNA capping enzyme, catalytic domain"/>
    <property type="match status" value="1"/>
</dbReference>
<comment type="caution">
    <text evidence="5">The sequence shown here is derived from an EMBL/GenBank/DDBJ whole genome shotgun (WGS) entry which is preliminary data.</text>
</comment>
<dbReference type="GO" id="GO:0006281">
    <property type="term" value="P:DNA repair"/>
    <property type="evidence" value="ECO:0007669"/>
    <property type="project" value="InterPro"/>
</dbReference>
<dbReference type="PANTHER" id="PTHR45674:SF4">
    <property type="entry name" value="DNA LIGASE 1"/>
    <property type="match status" value="1"/>
</dbReference>
<dbReference type="InterPro" id="IPR050191">
    <property type="entry name" value="ATP-dep_DNA_ligase"/>
</dbReference>
<evidence type="ECO:0000256" key="2">
    <source>
        <dbReference type="ARBA" id="ARBA00022598"/>
    </source>
</evidence>
<comment type="similarity">
    <text evidence="1">Belongs to the ATP-dependent DNA ligase family.</text>
</comment>
<dbReference type="CDD" id="cd07970">
    <property type="entry name" value="OBF_DNA_ligase_LigC"/>
    <property type="match status" value="1"/>
</dbReference>
<dbReference type="PROSITE" id="PS00333">
    <property type="entry name" value="DNA_LIGASE_A2"/>
    <property type="match status" value="1"/>
</dbReference>